<keyword evidence="6" id="KW-1185">Reference proteome</keyword>
<dbReference type="SMART" id="SM00320">
    <property type="entry name" value="WD40"/>
    <property type="match status" value="7"/>
</dbReference>
<feature type="repeat" description="WD" evidence="3">
    <location>
        <begin position="402"/>
        <end position="443"/>
    </location>
</feature>
<dbReference type="PANTHER" id="PTHR15653:SF0">
    <property type="entry name" value="CONNECTOR OF KINASE TO AP-1, ISOFORM E"/>
    <property type="match status" value="1"/>
</dbReference>
<dbReference type="Gene3D" id="2.130.10.10">
    <property type="entry name" value="YVTN repeat-like/Quinoprotein amine dehydrogenase"/>
    <property type="match status" value="3"/>
</dbReference>
<comment type="caution">
    <text evidence="5">The sequence shown here is derived from an EMBL/GenBank/DDBJ whole genome shotgun (WGS) entry which is preliminary data.</text>
</comment>
<dbReference type="AlphaFoldDB" id="A0A7J7JCD3"/>
<dbReference type="Proteomes" id="UP000593567">
    <property type="component" value="Unassembled WGS sequence"/>
</dbReference>
<feature type="repeat" description="WD" evidence="3">
    <location>
        <begin position="213"/>
        <end position="246"/>
    </location>
</feature>
<dbReference type="PROSITE" id="PS00678">
    <property type="entry name" value="WD_REPEATS_1"/>
    <property type="match status" value="1"/>
</dbReference>
<dbReference type="InterPro" id="IPR001680">
    <property type="entry name" value="WD40_rpt"/>
</dbReference>
<feature type="compositionally biased region" description="Basic and acidic residues" evidence="4">
    <location>
        <begin position="20"/>
        <end position="42"/>
    </location>
</feature>
<gene>
    <name evidence="5" type="ORF">EB796_018660</name>
</gene>
<dbReference type="InterPro" id="IPR015943">
    <property type="entry name" value="WD40/YVTN_repeat-like_dom_sf"/>
</dbReference>
<protein>
    <submittedName>
        <fullName evidence="5">STRN3</fullName>
    </submittedName>
</protein>
<feature type="region of interest" description="Disordered" evidence="4">
    <location>
        <begin position="77"/>
        <end position="101"/>
    </location>
</feature>
<feature type="region of interest" description="Disordered" evidence="4">
    <location>
        <begin position="1"/>
        <end position="42"/>
    </location>
</feature>
<name>A0A7J7JCD3_BUGNE</name>
<dbReference type="FunFam" id="2.130.10.10:FF:000058">
    <property type="entry name" value="striatin isoform X1"/>
    <property type="match status" value="1"/>
</dbReference>
<dbReference type="PROSITE" id="PS50082">
    <property type="entry name" value="WD_REPEATS_2"/>
    <property type="match status" value="4"/>
</dbReference>
<dbReference type="FunFam" id="2.130.10.10:FF:000498">
    <property type="entry name" value="Striatin 3"/>
    <property type="match status" value="1"/>
</dbReference>
<dbReference type="InterPro" id="IPR036322">
    <property type="entry name" value="WD40_repeat_dom_sf"/>
</dbReference>
<dbReference type="PROSITE" id="PS50294">
    <property type="entry name" value="WD_REPEATS_REGION"/>
    <property type="match status" value="4"/>
</dbReference>
<evidence type="ECO:0000256" key="3">
    <source>
        <dbReference type="PROSITE-ProRule" id="PRU00221"/>
    </source>
</evidence>
<keyword evidence="1 3" id="KW-0853">WD repeat</keyword>
<keyword evidence="2" id="KW-0677">Repeat</keyword>
<dbReference type="InterPro" id="IPR019775">
    <property type="entry name" value="WD40_repeat_CS"/>
</dbReference>
<accession>A0A7J7JCD3</accession>
<evidence type="ECO:0000313" key="6">
    <source>
        <dbReference type="Proteomes" id="UP000593567"/>
    </source>
</evidence>
<dbReference type="PRINTS" id="PR00320">
    <property type="entry name" value="GPROTEINBRPT"/>
</dbReference>
<dbReference type="EMBL" id="VXIV02002771">
    <property type="protein sequence ID" value="KAF6023018.1"/>
    <property type="molecule type" value="Genomic_DNA"/>
</dbReference>
<dbReference type="CDD" id="cd00200">
    <property type="entry name" value="WD40"/>
    <property type="match status" value="1"/>
</dbReference>
<dbReference type="InterPro" id="IPR051488">
    <property type="entry name" value="WD_repeat_striatin"/>
</dbReference>
<evidence type="ECO:0000256" key="4">
    <source>
        <dbReference type="SAM" id="MobiDB-lite"/>
    </source>
</evidence>
<dbReference type="OrthoDB" id="727118at2759"/>
<organism evidence="5 6">
    <name type="scientific">Bugula neritina</name>
    <name type="common">Brown bryozoan</name>
    <name type="synonym">Sertularia neritina</name>
    <dbReference type="NCBI Taxonomy" id="10212"/>
    <lineage>
        <taxon>Eukaryota</taxon>
        <taxon>Metazoa</taxon>
        <taxon>Spiralia</taxon>
        <taxon>Lophotrochozoa</taxon>
        <taxon>Bryozoa</taxon>
        <taxon>Gymnolaemata</taxon>
        <taxon>Cheilostomatida</taxon>
        <taxon>Flustrina</taxon>
        <taxon>Buguloidea</taxon>
        <taxon>Bugulidae</taxon>
        <taxon>Bugula</taxon>
    </lineage>
</organism>
<sequence length="480" mass="52988">MEEEEALAEFDFLVSEQGGDDGRTDGDGSEWTKHTDWPLDKQKLSMQIEQYKKERIRKHDNAQRPRKTDLQAMIATLGAEEDDVADTEDRGDSPKASNEMMMRFPPGSSMERHLDSSALGLGDLADITVSNDETDSLTLSFDLNAADNNARKTWNAKYTLRSHFDGVRALVFHPVEPVLLTASEDHTMKLWNLQKTVPTKKATALDVEPVYTFRAHQGPVLCVAMSATGEECYSGGMDSTIRCWNLPSSNIDPYDSYDSSILQDTLVAHTDAVWGIAIHSTRVQLLSCSADSTVRLWTPGQQKLALNNTFLPPTEGDGVPTCIDFLANDSNRMMVAYSSGNCYVFDLSTGQHVVKFDSPAPDTNPRINKILSHPTLPVAISAHEDRSIKFYDTTNGELMHSMVAHLDAVTSLAIDPNGLYLLSGSHDNSIRLWSMESKTCVQEITSHRKKLDESVFDVAFHPSKPYIASAGADGVAKVLV</sequence>
<feature type="repeat" description="WD" evidence="3">
    <location>
        <begin position="266"/>
        <end position="297"/>
    </location>
</feature>
<evidence type="ECO:0000313" key="5">
    <source>
        <dbReference type="EMBL" id="KAF6023018.1"/>
    </source>
</evidence>
<dbReference type="SUPFAM" id="SSF50978">
    <property type="entry name" value="WD40 repeat-like"/>
    <property type="match status" value="1"/>
</dbReference>
<dbReference type="Pfam" id="PF00400">
    <property type="entry name" value="WD40"/>
    <property type="match status" value="5"/>
</dbReference>
<reference evidence="5" key="1">
    <citation type="submission" date="2020-06" db="EMBL/GenBank/DDBJ databases">
        <title>Draft genome of Bugula neritina, a colonial animal packing powerful symbionts and potential medicines.</title>
        <authorList>
            <person name="Rayko M."/>
        </authorList>
    </citation>
    <scope>NUCLEOTIDE SEQUENCE [LARGE SCALE GENOMIC DNA]</scope>
    <source>
        <strain evidence="5">Kwan_BN1</strain>
    </source>
</reference>
<feature type="repeat" description="WD" evidence="3">
    <location>
        <begin position="160"/>
        <end position="201"/>
    </location>
</feature>
<dbReference type="PANTHER" id="PTHR15653">
    <property type="entry name" value="STRIATIN"/>
    <property type="match status" value="1"/>
</dbReference>
<evidence type="ECO:0000256" key="2">
    <source>
        <dbReference type="ARBA" id="ARBA00022737"/>
    </source>
</evidence>
<evidence type="ECO:0000256" key="1">
    <source>
        <dbReference type="ARBA" id="ARBA00022574"/>
    </source>
</evidence>
<dbReference type="InterPro" id="IPR020472">
    <property type="entry name" value="WD40_PAC1"/>
</dbReference>
<proteinExistence type="predicted"/>